<accession>A0A438CNY9</accession>
<name>A0A438CNY9_VITVI</name>
<evidence type="ECO:0000313" key="2">
    <source>
        <dbReference type="Proteomes" id="UP000288805"/>
    </source>
</evidence>
<protein>
    <submittedName>
        <fullName evidence="1">Uncharacterized protein</fullName>
    </submittedName>
</protein>
<organism evidence="1 2">
    <name type="scientific">Vitis vinifera</name>
    <name type="common">Grape</name>
    <dbReference type="NCBI Taxonomy" id="29760"/>
    <lineage>
        <taxon>Eukaryota</taxon>
        <taxon>Viridiplantae</taxon>
        <taxon>Streptophyta</taxon>
        <taxon>Embryophyta</taxon>
        <taxon>Tracheophyta</taxon>
        <taxon>Spermatophyta</taxon>
        <taxon>Magnoliopsida</taxon>
        <taxon>eudicotyledons</taxon>
        <taxon>Gunneridae</taxon>
        <taxon>Pentapetalae</taxon>
        <taxon>rosids</taxon>
        <taxon>Vitales</taxon>
        <taxon>Vitaceae</taxon>
        <taxon>Viteae</taxon>
        <taxon>Vitis</taxon>
    </lineage>
</organism>
<dbReference type="AlphaFoldDB" id="A0A438CNY9"/>
<sequence length="47" mass="5430">MASLPAKFRMPDIERRVANDHHVPFISKWRNPVLVRIFGVLVAQEMG</sequence>
<comment type="caution">
    <text evidence="1">The sequence shown here is derived from an EMBL/GenBank/DDBJ whole genome shotgun (WGS) entry which is preliminary data.</text>
</comment>
<dbReference type="EMBL" id="QGNW01002161">
    <property type="protein sequence ID" value="RVW24898.1"/>
    <property type="molecule type" value="Genomic_DNA"/>
</dbReference>
<proteinExistence type="predicted"/>
<reference evidence="1 2" key="1">
    <citation type="journal article" date="2018" name="PLoS Genet.">
        <title>Population sequencing reveals clonal diversity and ancestral inbreeding in the grapevine cultivar Chardonnay.</title>
        <authorList>
            <person name="Roach M.J."/>
            <person name="Johnson D.L."/>
            <person name="Bohlmann J."/>
            <person name="van Vuuren H.J."/>
            <person name="Jones S.J."/>
            <person name="Pretorius I.S."/>
            <person name="Schmidt S.A."/>
            <person name="Borneman A.R."/>
        </authorList>
    </citation>
    <scope>NUCLEOTIDE SEQUENCE [LARGE SCALE GENOMIC DNA]</scope>
    <source>
        <strain evidence="2">cv. Chardonnay</strain>
        <tissue evidence="1">Leaf</tissue>
    </source>
</reference>
<dbReference type="Proteomes" id="UP000288805">
    <property type="component" value="Unassembled WGS sequence"/>
</dbReference>
<evidence type="ECO:0000313" key="1">
    <source>
        <dbReference type="EMBL" id="RVW24898.1"/>
    </source>
</evidence>
<gene>
    <name evidence="1" type="ORF">CK203_079483</name>
</gene>